<dbReference type="OrthoDB" id="5946976at2759"/>
<keyword evidence="2" id="KW-0732">Signal</keyword>
<dbReference type="Proteomes" id="UP000807769">
    <property type="component" value="Unassembled WGS sequence"/>
</dbReference>
<feature type="chain" id="PRO_5040340638" evidence="2">
    <location>
        <begin position="20"/>
        <end position="568"/>
    </location>
</feature>
<evidence type="ECO:0000313" key="5">
    <source>
        <dbReference type="Proteomes" id="UP000807769"/>
    </source>
</evidence>
<protein>
    <submittedName>
        <fullName evidence="4">Beta-lactamase/transpeptidase-like protein</fullName>
    </submittedName>
</protein>
<evidence type="ECO:0000313" key="4">
    <source>
        <dbReference type="EMBL" id="KAG1805214.1"/>
    </source>
</evidence>
<dbReference type="GeneID" id="64631094"/>
<gene>
    <name evidence="4" type="ORF">BJ212DRAFT_1392807</name>
</gene>
<comment type="similarity">
    <text evidence="1">Belongs to the peptidase S12 family.</text>
</comment>
<reference evidence="4" key="1">
    <citation type="journal article" date="2020" name="New Phytol.">
        <title>Comparative genomics reveals dynamic genome evolution in host specialist ectomycorrhizal fungi.</title>
        <authorList>
            <person name="Lofgren L.A."/>
            <person name="Nguyen N.H."/>
            <person name="Vilgalys R."/>
            <person name="Ruytinx J."/>
            <person name="Liao H.L."/>
            <person name="Branco S."/>
            <person name="Kuo A."/>
            <person name="LaButti K."/>
            <person name="Lipzen A."/>
            <person name="Andreopoulos W."/>
            <person name="Pangilinan J."/>
            <person name="Riley R."/>
            <person name="Hundley H."/>
            <person name="Na H."/>
            <person name="Barry K."/>
            <person name="Grigoriev I.V."/>
            <person name="Stajich J.E."/>
            <person name="Kennedy P.G."/>
        </authorList>
    </citation>
    <scope>NUCLEOTIDE SEQUENCE</scope>
    <source>
        <strain evidence="4">MN1</strain>
    </source>
</reference>
<sequence length="568" mass="62027">MVKLLSIALGFLSQPFTHLSQLLFLVDPVRVNNGQGRQVITSELSNSIQETLDTWNITGLSVAVVPRYGEPEFHSWGNMTEDGDKTTEDTLFHMASVSKAFCASAIGILMDDYEHGRNVTPLPPALSEFNWHTLVQDILPGEWQLMDDWASKKANMKDILSHVSGLPRHDYSYGPGDSPKGDVLRMRYLRPAFELREQWSYNNKMFTAAAHIIETYSAQTYTSFVEDRIFTPLGMSSSTFSPTKAGKTGRFTQGWTSSGRLLPECFTEEMATLLAGAGGVISSAVDMGVHNNVTVIPLSVHGNASQSYSVSISASADPELSIQGYGMGWFRNSYLGHDIVYHTGSVPGFSTLASFLPNDDVGVVVFANGGDKATPVMNIFKRIVDAALNLRSKPLPPIEPDTSEKKPVTPPNENVVGLELTLEEFSGTYANAGYGAITFCSPSGSTSYCQDVISDFAAVDGGKSSAPQTVQLFAAWPRIWSSHIRVVHRSGSTFVVQYTSLFPEGYGRDRTPFETAEIGTSEATADFVVENGKVVGFGLVGLVGQLMERERTQATVKNRAEVWFDKVQ</sequence>
<organism evidence="4 5">
    <name type="scientific">Suillus subaureus</name>
    <dbReference type="NCBI Taxonomy" id="48587"/>
    <lineage>
        <taxon>Eukaryota</taxon>
        <taxon>Fungi</taxon>
        <taxon>Dikarya</taxon>
        <taxon>Basidiomycota</taxon>
        <taxon>Agaricomycotina</taxon>
        <taxon>Agaricomycetes</taxon>
        <taxon>Agaricomycetidae</taxon>
        <taxon>Boletales</taxon>
        <taxon>Suillineae</taxon>
        <taxon>Suillaceae</taxon>
        <taxon>Suillus</taxon>
    </lineage>
</organism>
<dbReference type="Gene3D" id="3.40.710.10">
    <property type="entry name" value="DD-peptidase/beta-lactamase superfamily"/>
    <property type="match status" value="1"/>
</dbReference>
<name>A0A9P7DXB4_9AGAM</name>
<dbReference type="InterPro" id="IPR001466">
    <property type="entry name" value="Beta-lactam-related"/>
</dbReference>
<dbReference type="InterPro" id="IPR050491">
    <property type="entry name" value="AmpC-like"/>
</dbReference>
<dbReference type="EMBL" id="JABBWG010000055">
    <property type="protein sequence ID" value="KAG1805214.1"/>
    <property type="molecule type" value="Genomic_DNA"/>
</dbReference>
<dbReference type="InterPro" id="IPR012338">
    <property type="entry name" value="Beta-lactam/transpept-like"/>
</dbReference>
<feature type="domain" description="Beta-lactamase-related" evidence="3">
    <location>
        <begin position="48"/>
        <end position="379"/>
    </location>
</feature>
<comment type="caution">
    <text evidence="4">The sequence shown here is derived from an EMBL/GenBank/DDBJ whole genome shotgun (WGS) entry which is preliminary data.</text>
</comment>
<proteinExistence type="inferred from homology"/>
<dbReference type="SUPFAM" id="SSF56601">
    <property type="entry name" value="beta-lactamase/transpeptidase-like"/>
    <property type="match status" value="1"/>
</dbReference>
<dbReference type="PANTHER" id="PTHR46825:SF15">
    <property type="entry name" value="BETA-LACTAMASE-RELATED DOMAIN-CONTAINING PROTEIN"/>
    <property type="match status" value="1"/>
</dbReference>
<dbReference type="AlphaFoldDB" id="A0A9P7DXB4"/>
<keyword evidence="5" id="KW-1185">Reference proteome</keyword>
<dbReference type="PANTHER" id="PTHR46825">
    <property type="entry name" value="D-ALANYL-D-ALANINE-CARBOXYPEPTIDASE/ENDOPEPTIDASE AMPH"/>
    <property type="match status" value="1"/>
</dbReference>
<evidence type="ECO:0000256" key="1">
    <source>
        <dbReference type="ARBA" id="ARBA00038215"/>
    </source>
</evidence>
<dbReference type="Pfam" id="PF00144">
    <property type="entry name" value="Beta-lactamase"/>
    <property type="match status" value="1"/>
</dbReference>
<evidence type="ECO:0000259" key="3">
    <source>
        <dbReference type="Pfam" id="PF00144"/>
    </source>
</evidence>
<feature type="signal peptide" evidence="2">
    <location>
        <begin position="1"/>
        <end position="19"/>
    </location>
</feature>
<evidence type="ECO:0000256" key="2">
    <source>
        <dbReference type="SAM" id="SignalP"/>
    </source>
</evidence>
<accession>A0A9P7DXB4</accession>
<dbReference type="RefSeq" id="XP_041187136.1">
    <property type="nucleotide sequence ID" value="XM_041337078.1"/>
</dbReference>